<name>A0A5C3KT09_COPMA</name>
<organism evidence="1 2">
    <name type="scientific">Coprinopsis marcescibilis</name>
    <name type="common">Agaric fungus</name>
    <name type="synonym">Psathyrella marcescibilis</name>
    <dbReference type="NCBI Taxonomy" id="230819"/>
    <lineage>
        <taxon>Eukaryota</taxon>
        <taxon>Fungi</taxon>
        <taxon>Dikarya</taxon>
        <taxon>Basidiomycota</taxon>
        <taxon>Agaricomycotina</taxon>
        <taxon>Agaricomycetes</taxon>
        <taxon>Agaricomycetidae</taxon>
        <taxon>Agaricales</taxon>
        <taxon>Agaricineae</taxon>
        <taxon>Psathyrellaceae</taxon>
        <taxon>Coprinopsis</taxon>
    </lineage>
</organism>
<sequence length="153" mass="16765">MNLPKEPLDLGFSERLYLCLFSLAISMHASPARSNVAPDTCLTTVLGYYAANMGSKVSDTVASLLFSQSSLATAYLQARASTSSPCTARSHSTHTRYFPTATVLDRTVVIVLYMHAQTFMLESAFHRAPLAPTQTLSPRIKLNSRLKDKAARH</sequence>
<keyword evidence="2" id="KW-1185">Reference proteome</keyword>
<dbReference type="AlphaFoldDB" id="A0A5C3KT09"/>
<evidence type="ECO:0000313" key="1">
    <source>
        <dbReference type="EMBL" id="TFK23345.1"/>
    </source>
</evidence>
<dbReference type="EMBL" id="ML210220">
    <property type="protein sequence ID" value="TFK23345.1"/>
    <property type="molecule type" value="Genomic_DNA"/>
</dbReference>
<gene>
    <name evidence="1" type="ORF">FA15DRAFT_466443</name>
</gene>
<proteinExistence type="predicted"/>
<reference evidence="1 2" key="1">
    <citation type="journal article" date="2019" name="Nat. Ecol. Evol.">
        <title>Megaphylogeny resolves global patterns of mushroom evolution.</title>
        <authorList>
            <person name="Varga T."/>
            <person name="Krizsan K."/>
            <person name="Foldi C."/>
            <person name="Dima B."/>
            <person name="Sanchez-Garcia M."/>
            <person name="Sanchez-Ramirez S."/>
            <person name="Szollosi G.J."/>
            <person name="Szarkandi J.G."/>
            <person name="Papp V."/>
            <person name="Albert L."/>
            <person name="Andreopoulos W."/>
            <person name="Angelini C."/>
            <person name="Antonin V."/>
            <person name="Barry K.W."/>
            <person name="Bougher N.L."/>
            <person name="Buchanan P."/>
            <person name="Buyck B."/>
            <person name="Bense V."/>
            <person name="Catcheside P."/>
            <person name="Chovatia M."/>
            <person name="Cooper J."/>
            <person name="Damon W."/>
            <person name="Desjardin D."/>
            <person name="Finy P."/>
            <person name="Geml J."/>
            <person name="Haridas S."/>
            <person name="Hughes K."/>
            <person name="Justo A."/>
            <person name="Karasinski D."/>
            <person name="Kautmanova I."/>
            <person name="Kiss B."/>
            <person name="Kocsube S."/>
            <person name="Kotiranta H."/>
            <person name="LaButti K.M."/>
            <person name="Lechner B.E."/>
            <person name="Liimatainen K."/>
            <person name="Lipzen A."/>
            <person name="Lukacs Z."/>
            <person name="Mihaltcheva S."/>
            <person name="Morgado L.N."/>
            <person name="Niskanen T."/>
            <person name="Noordeloos M.E."/>
            <person name="Ohm R.A."/>
            <person name="Ortiz-Santana B."/>
            <person name="Ovrebo C."/>
            <person name="Racz N."/>
            <person name="Riley R."/>
            <person name="Savchenko A."/>
            <person name="Shiryaev A."/>
            <person name="Soop K."/>
            <person name="Spirin V."/>
            <person name="Szebenyi C."/>
            <person name="Tomsovsky M."/>
            <person name="Tulloss R.E."/>
            <person name="Uehling J."/>
            <person name="Grigoriev I.V."/>
            <person name="Vagvolgyi C."/>
            <person name="Papp T."/>
            <person name="Martin F.M."/>
            <person name="Miettinen O."/>
            <person name="Hibbett D.S."/>
            <person name="Nagy L.G."/>
        </authorList>
    </citation>
    <scope>NUCLEOTIDE SEQUENCE [LARGE SCALE GENOMIC DNA]</scope>
    <source>
        <strain evidence="1 2">CBS 121175</strain>
    </source>
</reference>
<accession>A0A5C3KT09</accession>
<dbReference type="Proteomes" id="UP000307440">
    <property type="component" value="Unassembled WGS sequence"/>
</dbReference>
<evidence type="ECO:0000313" key="2">
    <source>
        <dbReference type="Proteomes" id="UP000307440"/>
    </source>
</evidence>
<protein>
    <submittedName>
        <fullName evidence="1">Uncharacterized protein</fullName>
    </submittedName>
</protein>